<evidence type="ECO:0000256" key="7">
    <source>
        <dbReference type="SAM" id="Phobius"/>
    </source>
</evidence>
<gene>
    <name evidence="8" type="ORF">E6Q80_13535</name>
</gene>
<keyword evidence="5 7" id="KW-0472">Membrane</keyword>
<evidence type="ECO:0000256" key="4">
    <source>
        <dbReference type="ARBA" id="ARBA00022989"/>
    </source>
</evidence>
<feature type="region of interest" description="Disordered" evidence="6">
    <location>
        <begin position="1"/>
        <end position="20"/>
    </location>
</feature>
<proteinExistence type="inferred from homology"/>
<keyword evidence="4 7" id="KW-1133">Transmembrane helix</keyword>
<dbReference type="AlphaFoldDB" id="A0A5C7SKB4"/>
<comment type="caution">
    <text evidence="8">The sequence shown here is derived from an EMBL/GenBank/DDBJ whole genome shotgun (WGS) entry which is preliminary data.</text>
</comment>
<comment type="similarity">
    <text evidence="2">Belongs to the TrbI/VirB10 family.</text>
</comment>
<evidence type="ECO:0000256" key="2">
    <source>
        <dbReference type="ARBA" id="ARBA00010265"/>
    </source>
</evidence>
<organism evidence="8 9">
    <name type="scientific">Thauera aminoaromatica</name>
    <dbReference type="NCBI Taxonomy" id="164330"/>
    <lineage>
        <taxon>Bacteria</taxon>
        <taxon>Pseudomonadati</taxon>
        <taxon>Pseudomonadota</taxon>
        <taxon>Betaproteobacteria</taxon>
        <taxon>Rhodocyclales</taxon>
        <taxon>Zoogloeaceae</taxon>
        <taxon>Thauera</taxon>
    </lineage>
</organism>
<sequence length="463" mass="48800">MSETADPMSPDASPGQLSKRSGVRRVNNVPVYLLGAVMIAFLVIMMVVAADRAARQKEPEGGGSEKAGSTAMFAREIAGEQTGGIVPPASRLIPPELEAAPVGEPILIARPENLDLPPKPPGTSALSQPVRDDEAERIRMAKLQRLEEAAKARTGVQVVAPRSAGSAPAGAAGAPPSRDDMLARLAAVRQQADGARQDDPTAAYQARLAQIRSQLNTGTPYPAAGAGGAPQLLQGASTGRNTLAQFGKAGQGDRWALDAQPEVPRTPFELRAGFVVPATLISGINSELPGQIMAQVAQPVYDTPSGRHLLIPQGARLVGTYSSDVAYGQARVLVAWQRIVFPDGKAMDIGAMPGADSAGHAGFHDQVNNHYVRTFASALLMSMVTAGITLSQDSGNRTGDRDTQRASDALSEALGQQLGQVTAQMIAKNLNVSPTLDIRPGYRFNVIVTRDLTFSKPYQSFDY</sequence>
<evidence type="ECO:0000256" key="6">
    <source>
        <dbReference type="SAM" id="MobiDB-lite"/>
    </source>
</evidence>
<dbReference type="GO" id="GO:0016020">
    <property type="term" value="C:membrane"/>
    <property type="evidence" value="ECO:0007669"/>
    <property type="project" value="UniProtKB-SubCell"/>
</dbReference>
<protein>
    <submittedName>
        <fullName evidence="8">TrbI/VirB10 family protein</fullName>
    </submittedName>
</protein>
<dbReference type="EMBL" id="SSFD01000211">
    <property type="protein sequence ID" value="TXH83456.1"/>
    <property type="molecule type" value="Genomic_DNA"/>
</dbReference>
<evidence type="ECO:0000313" key="8">
    <source>
        <dbReference type="EMBL" id="TXH83456.1"/>
    </source>
</evidence>
<feature type="region of interest" description="Disordered" evidence="6">
    <location>
        <begin position="111"/>
        <end position="133"/>
    </location>
</feature>
<reference evidence="8 9" key="1">
    <citation type="submission" date="2018-09" db="EMBL/GenBank/DDBJ databases">
        <title>Metagenome Assembled Genomes from an Advanced Water Purification Facility.</title>
        <authorList>
            <person name="Stamps B.W."/>
            <person name="Spear J.R."/>
        </authorList>
    </citation>
    <scope>NUCLEOTIDE SEQUENCE [LARGE SCALE GENOMIC DNA]</scope>
    <source>
        <strain evidence="8">Bin_27_1</strain>
    </source>
</reference>
<dbReference type="InterPro" id="IPR042217">
    <property type="entry name" value="T4SS_VirB10/TrbI"/>
</dbReference>
<evidence type="ECO:0000256" key="5">
    <source>
        <dbReference type="ARBA" id="ARBA00023136"/>
    </source>
</evidence>
<name>A0A5C7SKB4_THASP</name>
<dbReference type="Proteomes" id="UP000321192">
    <property type="component" value="Unassembled WGS sequence"/>
</dbReference>
<dbReference type="Gene3D" id="2.40.128.260">
    <property type="entry name" value="Type IV secretion system, VirB10/TraB/TrbI"/>
    <property type="match status" value="1"/>
</dbReference>
<accession>A0A5C7SKB4</accession>
<comment type="subcellular location">
    <subcellularLocation>
        <location evidence="1">Membrane</location>
        <topology evidence="1">Single-pass membrane protein</topology>
    </subcellularLocation>
</comment>
<dbReference type="CDD" id="cd16429">
    <property type="entry name" value="VirB10"/>
    <property type="match status" value="1"/>
</dbReference>
<evidence type="ECO:0000313" key="9">
    <source>
        <dbReference type="Proteomes" id="UP000321192"/>
    </source>
</evidence>
<evidence type="ECO:0000256" key="1">
    <source>
        <dbReference type="ARBA" id="ARBA00004167"/>
    </source>
</evidence>
<evidence type="ECO:0000256" key="3">
    <source>
        <dbReference type="ARBA" id="ARBA00022692"/>
    </source>
</evidence>
<dbReference type="RefSeq" id="WP_276659363.1">
    <property type="nucleotide sequence ID" value="NZ_SSFD01000211.1"/>
</dbReference>
<feature type="transmembrane region" description="Helical" evidence="7">
    <location>
        <begin position="29"/>
        <end position="50"/>
    </location>
</feature>
<dbReference type="Pfam" id="PF03743">
    <property type="entry name" value="TrbI"/>
    <property type="match status" value="1"/>
</dbReference>
<keyword evidence="3 7" id="KW-0812">Transmembrane</keyword>
<dbReference type="InterPro" id="IPR005498">
    <property type="entry name" value="T4SS_VirB10/TraB/TrbI"/>
</dbReference>